<feature type="transmembrane region" description="Helical" evidence="7">
    <location>
        <begin position="258"/>
        <end position="277"/>
    </location>
</feature>
<feature type="transmembrane region" description="Helical" evidence="7">
    <location>
        <begin position="227"/>
        <end position="246"/>
    </location>
</feature>
<dbReference type="EMBL" id="JAAXKY010000087">
    <property type="protein sequence ID" value="NMH80053.1"/>
    <property type="molecule type" value="Genomic_DNA"/>
</dbReference>
<feature type="transmembrane region" description="Helical" evidence="7">
    <location>
        <begin position="319"/>
        <end position="339"/>
    </location>
</feature>
<organism evidence="9 10">
    <name type="scientific">Pseudonocardia xinjiangensis</name>
    <dbReference type="NCBI Taxonomy" id="75289"/>
    <lineage>
        <taxon>Bacteria</taxon>
        <taxon>Bacillati</taxon>
        <taxon>Actinomycetota</taxon>
        <taxon>Actinomycetes</taxon>
        <taxon>Pseudonocardiales</taxon>
        <taxon>Pseudonocardiaceae</taxon>
        <taxon>Pseudonocardia</taxon>
    </lineage>
</organism>
<dbReference type="InterPro" id="IPR050638">
    <property type="entry name" value="AA-Vitamin_Transporters"/>
</dbReference>
<evidence type="ECO:0000256" key="4">
    <source>
        <dbReference type="ARBA" id="ARBA00022989"/>
    </source>
</evidence>
<dbReference type="PANTHER" id="PTHR32322:SF2">
    <property type="entry name" value="EAMA DOMAIN-CONTAINING PROTEIN"/>
    <property type="match status" value="1"/>
</dbReference>
<feature type="transmembrane region" description="Helical" evidence="7">
    <location>
        <begin position="345"/>
        <end position="362"/>
    </location>
</feature>
<protein>
    <submittedName>
        <fullName evidence="9">DMT family transporter</fullName>
    </submittedName>
</protein>
<comment type="similarity">
    <text evidence="2">Belongs to the EamA transporter family.</text>
</comment>
<evidence type="ECO:0000313" key="10">
    <source>
        <dbReference type="Proteomes" id="UP001296706"/>
    </source>
</evidence>
<name>A0ABX1RI39_9PSEU</name>
<feature type="transmembrane region" description="Helical" evidence="7">
    <location>
        <begin position="144"/>
        <end position="166"/>
    </location>
</feature>
<feature type="transmembrane region" description="Helical" evidence="7">
    <location>
        <begin position="114"/>
        <end position="132"/>
    </location>
</feature>
<evidence type="ECO:0000313" key="9">
    <source>
        <dbReference type="EMBL" id="NMH80053.1"/>
    </source>
</evidence>
<accession>A0ABX1RI39</accession>
<dbReference type="Pfam" id="PF00892">
    <property type="entry name" value="EamA"/>
    <property type="match status" value="2"/>
</dbReference>
<proteinExistence type="inferred from homology"/>
<keyword evidence="10" id="KW-1185">Reference proteome</keyword>
<feature type="transmembrane region" description="Helical" evidence="7">
    <location>
        <begin position="172"/>
        <end position="191"/>
    </location>
</feature>
<evidence type="ECO:0000256" key="1">
    <source>
        <dbReference type="ARBA" id="ARBA00004141"/>
    </source>
</evidence>
<feature type="transmembrane region" description="Helical" evidence="7">
    <location>
        <begin position="289"/>
        <end position="312"/>
    </location>
</feature>
<keyword evidence="5 7" id="KW-0472">Membrane</keyword>
<dbReference type="SUPFAM" id="SSF103481">
    <property type="entry name" value="Multidrug resistance efflux transporter EmrE"/>
    <property type="match status" value="2"/>
</dbReference>
<evidence type="ECO:0000256" key="6">
    <source>
        <dbReference type="SAM" id="MobiDB-lite"/>
    </source>
</evidence>
<evidence type="ECO:0000256" key="3">
    <source>
        <dbReference type="ARBA" id="ARBA00022692"/>
    </source>
</evidence>
<gene>
    <name evidence="9" type="ORF">HF577_23545</name>
</gene>
<sequence>MRVRSAPARHISRTPELLRRFIHETDQDMKVSPARTGACADSSDTGPTGPGDADAATGRRRCSAEVRTGRAGRLRATVKALLLGALPGALFIVVWSSGYLVGKLGMREMPALTLLWWRFLVAAVVMGVVAIVTRAPWPRRPMAWIHLIVTGFVLHAVQFGGIYIGLDLGVSAGLASLIASAGPLVIAAIAVPVFGEVLRKHQWLGLLLGLLGVAAAVSSELGGGVSIAGLIALLVSLAAFSSGTLYQKRFGAVMDLRTGLTVQLVVATASITPLAIGHGGLSVPVTFSAIWPIVWVSLVSSIGGLVLLFTLLRRRGGGAATSYLFLVPPVTALAAIPLLGQPLQVGAMIGTALAAVGVALVTRSGRQAAG</sequence>
<comment type="subcellular location">
    <subcellularLocation>
        <location evidence="1">Membrane</location>
        <topology evidence="1">Multi-pass membrane protein</topology>
    </subcellularLocation>
</comment>
<feature type="domain" description="EamA" evidence="8">
    <location>
        <begin position="84"/>
        <end position="215"/>
    </location>
</feature>
<dbReference type="PANTHER" id="PTHR32322">
    <property type="entry name" value="INNER MEMBRANE TRANSPORTER"/>
    <property type="match status" value="1"/>
</dbReference>
<evidence type="ECO:0000259" key="8">
    <source>
        <dbReference type="Pfam" id="PF00892"/>
    </source>
</evidence>
<evidence type="ECO:0000256" key="2">
    <source>
        <dbReference type="ARBA" id="ARBA00007362"/>
    </source>
</evidence>
<feature type="region of interest" description="Disordered" evidence="6">
    <location>
        <begin position="29"/>
        <end position="61"/>
    </location>
</feature>
<feature type="transmembrane region" description="Helical" evidence="7">
    <location>
        <begin position="80"/>
        <end position="102"/>
    </location>
</feature>
<dbReference type="Proteomes" id="UP001296706">
    <property type="component" value="Unassembled WGS sequence"/>
</dbReference>
<feature type="domain" description="EamA" evidence="8">
    <location>
        <begin position="229"/>
        <end position="362"/>
    </location>
</feature>
<evidence type="ECO:0000256" key="7">
    <source>
        <dbReference type="SAM" id="Phobius"/>
    </source>
</evidence>
<feature type="transmembrane region" description="Helical" evidence="7">
    <location>
        <begin position="203"/>
        <end position="221"/>
    </location>
</feature>
<dbReference type="InterPro" id="IPR000620">
    <property type="entry name" value="EamA_dom"/>
</dbReference>
<keyword evidence="4 7" id="KW-1133">Transmembrane helix</keyword>
<evidence type="ECO:0000256" key="5">
    <source>
        <dbReference type="ARBA" id="ARBA00023136"/>
    </source>
</evidence>
<dbReference type="InterPro" id="IPR037185">
    <property type="entry name" value="EmrE-like"/>
</dbReference>
<keyword evidence="3 7" id="KW-0812">Transmembrane</keyword>
<comment type="caution">
    <text evidence="9">The sequence shown here is derived from an EMBL/GenBank/DDBJ whole genome shotgun (WGS) entry which is preliminary data.</text>
</comment>
<dbReference type="RefSeq" id="WP_169398114.1">
    <property type="nucleotide sequence ID" value="NZ_BAAAJH010000001.1"/>
</dbReference>
<reference evidence="9 10" key="1">
    <citation type="submission" date="2020-04" db="EMBL/GenBank/DDBJ databases">
        <authorList>
            <person name="Klaysubun C."/>
            <person name="Duangmal K."/>
            <person name="Lipun K."/>
        </authorList>
    </citation>
    <scope>NUCLEOTIDE SEQUENCE [LARGE SCALE GENOMIC DNA]</scope>
    <source>
        <strain evidence="9 10">JCM 11839</strain>
    </source>
</reference>